<keyword evidence="3" id="KW-1185">Reference proteome</keyword>
<reference evidence="2 3" key="1">
    <citation type="journal article" date="2020" name="ISME J.">
        <title>Uncovering the hidden diversity of litter-decomposition mechanisms in mushroom-forming fungi.</title>
        <authorList>
            <person name="Floudas D."/>
            <person name="Bentzer J."/>
            <person name="Ahren D."/>
            <person name="Johansson T."/>
            <person name="Persson P."/>
            <person name="Tunlid A."/>
        </authorList>
    </citation>
    <scope>NUCLEOTIDE SEQUENCE [LARGE SCALE GENOMIC DNA]</scope>
    <source>
        <strain evidence="2 3">CBS 406.79</strain>
    </source>
</reference>
<evidence type="ECO:0000313" key="3">
    <source>
        <dbReference type="Proteomes" id="UP000518752"/>
    </source>
</evidence>
<proteinExistence type="predicted"/>
<feature type="region of interest" description="Disordered" evidence="1">
    <location>
        <begin position="104"/>
        <end position="137"/>
    </location>
</feature>
<organism evidence="2 3">
    <name type="scientific">Collybiopsis confluens</name>
    <dbReference type="NCBI Taxonomy" id="2823264"/>
    <lineage>
        <taxon>Eukaryota</taxon>
        <taxon>Fungi</taxon>
        <taxon>Dikarya</taxon>
        <taxon>Basidiomycota</taxon>
        <taxon>Agaricomycotina</taxon>
        <taxon>Agaricomycetes</taxon>
        <taxon>Agaricomycetidae</taxon>
        <taxon>Agaricales</taxon>
        <taxon>Marasmiineae</taxon>
        <taxon>Omphalotaceae</taxon>
        <taxon>Collybiopsis</taxon>
    </lineage>
</organism>
<dbReference type="Proteomes" id="UP000518752">
    <property type="component" value="Unassembled WGS sequence"/>
</dbReference>
<sequence length="163" mass="19072">MPTQVEFEQTKLERQYVEGRLHFAIAGTAGSGKSSLIKCRSYGCRRNDHSIGRYDDPHPDRSKFVCSNYFVKQGLYSFDAIIVLFDSRFVDTNITIFENYEMREELDEDESEDEEDVRSKDREARRTRVDADAKTQYISQTRRNVRENLRKVGLDARGVELRD</sequence>
<accession>A0A8H5GP68</accession>
<protein>
    <submittedName>
        <fullName evidence="2">Uncharacterized protein</fullName>
    </submittedName>
</protein>
<evidence type="ECO:0000313" key="2">
    <source>
        <dbReference type="EMBL" id="KAF5368305.1"/>
    </source>
</evidence>
<feature type="compositionally biased region" description="Acidic residues" evidence="1">
    <location>
        <begin position="104"/>
        <end position="116"/>
    </location>
</feature>
<evidence type="ECO:0000256" key="1">
    <source>
        <dbReference type="SAM" id="MobiDB-lite"/>
    </source>
</evidence>
<dbReference type="EMBL" id="JAACJN010000134">
    <property type="protein sequence ID" value="KAF5368305.1"/>
    <property type="molecule type" value="Genomic_DNA"/>
</dbReference>
<feature type="compositionally biased region" description="Basic and acidic residues" evidence="1">
    <location>
        <begin position="117"/>
        <end position="133"/>
    </location>
</feature>
<gene>
    <name evidence="2" type="ORF">D9757_010522</name>
</gene>
<comment type="caution">
    <text evidence="2">The sequence shown here is derived from an EMBL/GenBank/DDBJ whole genome shotgun (WGS) entry which is preliminary data.</text>
</comment>
<dbReference type="AlphaFoldDB" id="A0A8H5GP68"/>
<dbReference type="OrthoDB" id="422720at2759"/>
<name>A0A8H5GP68_9AGAR</name>